<feature type="compositionally biased region" description="Basic and acidic residues" evidence="7">
    <location>
        <begin position="22"/>
        <end position="37"/>
    </location>
</feature>
<keyword evidence="3 6" id="KW-0863">Zinc-finger</keyword>
<comment type="caution">
    <text evidence="9">The sequence shown here is derived from an EMBL/GenBank/DDBJ whole genome shotgun (WGS) entry which is preliminary data.</text>
</comment>
<accession>A0A9Q5I052</accession>
<dbReference type="GO" id="GO:0045893">
    <property type="term" value="P:positive regulation of DNA-templated transcription"/>
    <property type="evidence" value="ECO:0007669"/>
    <property type="project" value="TreeGrafter"/>
</dbReference>
<feature type="compositionally biased region" description="Polar residues" evidence="7">
    <location>
        <begin position="1"/>
        <end position="12"/>
    </location>
</feature>
<evidence type="ECO:0000256" key="6">
    <source>
        <dbReference type="PROSITE-ProRule" id="PRU00146"/>
    </source>
</evidence>
<feature type="region of interest" description="Disordered" evidence="7">
    <location>
        <begin position="897"/>
        <end position="949"/>
    </location>
</feature>
<evidence type="ECO:0000256" key="4">
    <source>
        <dbReference type="ARBA" id="ARBA00022833"/>
    </source>
</evidence>
<feature type="region of interest" description="Disordered" evidence="7">
    <location>
        <begin position="552"/>
        <end position="589"/>
    </location>
</feature>
<feature type="compositionally biased region" description="Acidic residues" evidence="7">
    <location>
        <begin position="555"/>
        <end position="579"/>
    </location>
</feature>
<dbReference type="EMBL" id="LNZH02000161">
    <property type="protein sequence ID" value="OCB89233.1"/>
    <property type="molecule type" value="Genomic_DNA"/>
</dbReference>
<dbReference type="PANTHER" id="PTHR46174">
    <property type="entry name" value="CXXC-TYPE ZINC FINGER PROTEIN 1"/>
    <property type="match status" value="1"/>
</dbReference>
<keyword evidence="2" id="KW-0479">Metal-binding</keyword>
<evidence type="ECO:0000259" key="8">
    <source>
        <dbReference type="PROSITE" id="PS50016"/>
    </source>
</evidence>
<feature type="region of interest" description="Disordered" evidence="7">
    <location>
        <begin position="222"/>
        <end position="248"/>
    </location>
</feature>
<keyword evidence="10" id="KW-1185">Reference proteome</keyword>
<evidence type="ECO:0000256" key="1">
    <source>
        <dbReference type="ARBA" id="ARBA00004123"/>
    </source>
</evidence>
<keyword evidence="5" id="KW-0539">Nucleus</keyword>
<dbReference type="AlphaFoldDB" id="A0A9Q5I052"/>
<feature type="compositionally biased region" description="Polar residues" evidence="7">
    <location>
        <begin position="931"/>
        <end position="942"/>
    </location>
</feature>
<feature type="compositionally biased region" description="Basic residues" evidence="7">
    <location>
        <begin position="480"/>
        <end position="491"/>
    </location>
</feature>
<organism evidence="9 10">
    <name type="scientific">Sanghuangporus baumii</name>
    <name type="common">Phellinus baumii</name>
    <dbReference type="NCBI Taxonomy" id="108892"/>
    <lineage>
        <taxon>Eukaryota</taxon>
        <taxon>Fungi</taxon>
        <taxon>Dikarya</taxon>
        <taxon>Basidiomycota</taxon>
        <taxon>Agaricomycotina</taxon>
        <taxon>Agaricomycetes</taxon>
        <taxon>Hymenochaetales</taxon>
        <taxon>Hymenochaetaceae</taxon>
        <taxon>Sanghuangporus</taxon>
    </lineage>
</organism>
<dbReference type="SMART" id="SM00249">
    <property type="entry name" value="PHD"/>
    <property type="match status" value="1"/>
</dbReference>
<evidence type="ECO:0000313" key="10">
    <source>
        <dbReference type="Proteomes" id="UP000757232"/>
    </source>
</evidence>
<dbReference type="InterPro" id="IPR011011">
    <property type="entry name" value="Znf_FYVE_PHD"/>
</dbReference>
<feature type="compositionally biased region" description="Polar residues" evidence="7">
    <location>
        <begin position="62"/>
        <end position="95"/>
    </location>
</feature>
<dbReference type="InterPro" id="IPR037869">
    <property type="entry name" value="Spp1/CFP1"/>
</dbReference>
<dbReference type="InterPro" id="IPR001965">
    <property type="entry name" value="Znf_PHD"/>
</dbReference>
<feature type="compositionally biased region" description="Polar residues" evidence="7">
    <location>
        <begin position="38"/>
        <end position="47"/>
    </location>
</feature>
<feature type="compositionally biased region" description="Polar residues" evidence="7">
    <location>
        <begin position="751"/>
        <end position="761"/>
    </location>
</feature>
<dbReference type="PROSITE" id="PS50016">
    <property type="entry name" value="ZF_PHD_2"/>
    <property type="match status" value="1"/>
</dbReference>
<sequence>MADPSRLTNAPFLSSPMHSPKSTRDKPSMSSGREFRSDSGNLPSSSPVDLRETNGNVDWLSALSSRQPPSSQDSHLPTPQSYGTSNFPTAISSPESPLAYARSRTLGGTSNPILPPRMQACVDSRGSRSVSPRDAAMEPRSITPRASPVASRASSPVSLPAEPHPPPNVVSPSQERPVLVKAESPPSILEPAYKIHSNDSSIQVGSSEAKVSVISLSSPFVEKPKPITTLNNARRGEPFQLYPTDSPSMSVPLQPITLSSPAHITEKQLGPNEASSLVQSASNEPVRQPGGELDRIRNHLLEAEEARRADLENRRPEYLKRLQQGDDIGVPLQKLQDIPAEKNNVVVMETPARGRRLQLFDFQETSAESFEESLMTHGYGTYGEPRTPHRPLAATEGLSKEAMDWLAYNTPATVPSSVHSHLVPDATNEKELKKRKRLEAFRGSFARACAKLYPAEVEGFGRVLLNVPPEDVDELVGSPAKKRATGRRKRGTTAAERRSKMQQRSTPVHTEGTEPRWLDKEVPWCLREKEREEGMKAQDAERMRWIDNYFAHDTTDEDSDKNEEDSAPPPWDEEADEPSETVRRGRGKAVSIQANPNRKEVPNDAKKTRSLFFPTDPADARTALMSKRNVRRLAHRKMRQNGQRPAFLRGYGDGKLACACGQDEDDGRPAVQCDDCYSWHHLECIGVRDEAELGEEDDPWFCPSCTAQSEAAISAADWRNQRQPTFVPTDERPVHTSTRNDVAFYSSSPLRDWDSSGSLHTPVQRHGRLPDSSSSESFRRSIWGDSHSGAGPSTPLTTSGGVQIHTPGTNQFDPMVSPRSSFPKFGVSFTTPKNSTGGSVGFTGLLWPPQSSGGLFATPTPRGRGNTSAYGFNYGPDDPMHVNANAMSDVMYATDDTPIRRAAPRETRETRPFGLSAYSSVESPLAGRGGQSQTSRTVTALNGNRALVD</sequence>
<evidence type="ECO:0000256" key="5">
    <source>
        <dbReference type="ARBA" id="ARBA00023242"/>
    </source>
</evidence>
<dbReference type="SUPFAM" id="SSF57903">
    <property type="entry name" value="FYVE/PHD zinc finger"/>
    <property type="match status" value="1"/>
</dbReference>
<dbReference type="OrthoDB" id="436852at2759"/>
<feature type="compositionally biased region" description="Basic and acidic residues" evidence="7">
    <location>
        <begin position="897"/>
        <end position="911"/>
    </location>
</feature>
<keyword evidence="4" id="KW-0862">Zinc</keyword>
<dbReference type="PANTHER" id="PTHR46174:SF1">
    <property type="entry name" value="CXXC-TYPE ZINC FINGER PROTEIN 1"/>
    <property type="match status" value="1"/>
</dbReference>
<evidence type="ECO:0000256" key="2">
    <source>
        <dbReference type="ARBA" id="ARBA00022723"/>
    </source>
</evidence>
<dbReference type="InterPro" id="IPR019787">
    <property type="entry name" value="Znf_PHD-finger"/>
</dbReference>
<evidence type="ECO:0000256" key="3">
    <source>
        <dbReference type="ARBA" id="ARBA00022771"/>
    </source>
</evidence>
<dbReference type="Gene3D" id="3.30.40.10">
    <property type="entry name" value="Zinc/RING finger domain, C3HC4 (zinc finger)"/>
    <property type="match status" value="1"/>
</dbReference>
<dbReference type="PROSITE" id="PS01359">
    <property type="entry name" value="ZF_PHD_1"/>
    <property type="match status" value="1"/>
</dbReference>
<feature type="compositionally biased region" description="Low complexity" evidence="7">
    <location>
        <begin position="144"/>
        <end position="161"/>
    </location>
</feature>
<feature type="region of interest" description="Disordered" evidence="7">
    <location>
        <begin position="751"/>
        <end position="797"/>
    </location>
</feature>
<evidence type="ECO:0000256" key="7">
    <source>
        <dbReference type="SAM" id="MobiDB-lite"/>
    </source>
</evidence>
<dbReference type="InterPro" id="IPR019786">
    <property type="entry name" value="Zinc_finger_PHD-type_CS"/>
</dbReference>
<dbReference type="Pfam" id="PF00628">
    <property type="entry name" value="PHD"/>
    <property type="match status" value="1"/>
</dbReference>
<feature type="region of interest" description="Disordered" evidence="7">
    <location>
        <begin position="475"/>
        <end position="516"/>
    </location>
</feature>
<dbReference type="GO" id="GO:0008270">
    <property type="term" value="F:zinc ion binding"/>
    <property type="evidence" value="ECO:0007669"/>
    <property type="project" value="UniProtKB-KW"/>
</dbReference>
<dbReference type="GO" id="GO:0048188">
    <property type="term" value="C:Set1C/COMPASS complex"/>
    <property type="evidence" value="ECO:0007669"/>
    <property type="project" value="InterPro"/>
</dbReference>
<reference evidence="9" key="1">
    <citation type="submission" date="2016-06" db="EMBL/GenBank/DDBJ databases">
        <title>Draft Genome sequence of the fungus Inonotus baumii.</title>
        <authorList>
            <person name="Zhu H."/>
            <person name="Lin W."/>
        </authorList>
    </citation>
    <scope>NUCLEOTIDE SEQUENCE</scope>
    <source>
        <strain evidence="9">821</strain>
    </source>
</reference>
<gene>
    <name evidence="9" type="ORF">A7U60_g3600</name>
</gene>
<feature type="region of interest" description="Disordered" evidence="7">
    <location>
        <begin position="1"/>
        <end position="180"/>
    </location>
</feature>
<evidence type="ECO:0000313" key="9">
    <source>
        <dbReference type="EMBL" id="OCB89233.1"/>
    </source>
</evidence>
<feature type="domain" description="PHD-type" evidence="8">
    <location>
        <begin position="655"/>
        <end position="708"/>
    </location>
</feature>
<dbReference type="InterPro" id="IPR013083">
    <property type="entry name" value="Znf_RING/FYVE/PHD"/>
</dbReference>
<dbReference type="Proteomes" id="UP000757232">
    <property type="component" value="Unassembled WGS sequence"/>
</dbReference>
<protein>
    <recommendedName>
        <fullName evidence="8">PHD-type domain-containing protein</fullName>
    </recommendedName>
</protein>
<proteinExistence type="predicted"/>
<name>A0A9Q5I052_SANBA</name>
<comment type="subcellular location">
    <subcellularLocation>
        <location evidence="1">Nucleus</location>
    </subcellularLocation>
</comment>